<dbReference type="ExpressionAtlas" id="A0A178VPE3">
    <property type="expression patterns" value="differential"/>
</dbReference>
<evidence type="ECO:0000313" key="3">
    <source>
        <dbReference type="Proteomes" id="UP000078284"/>
    </source>
</evidence>
<dbReference type="AlphaFoldDB" id="A0A178VPE3"/>
<name>A0A178VPE3_ARATH</name>
<organism evidence="2 3">
    <name type="scientific">Arabidopsis thaliana</name>
    <name type="common">Mouse-ear cress</name>
    <dbReference type="NCBI Taxonomy" id="3702"/>
    <lineage>
        <taxon>Eukaryota</taxon>
        <taxon>Viridiplantae</taxon>
        <taxon>Streptophyta</taxon>
        <taxon>Embryophyta</taxon>
        <taxon>Tracheophyta</taxon>
        <taxon>Spermatophyta</taxon>
        <taxon>Magnoliopsida</taxon>
        <taxon>eudicotyledons</taxon>
        <taxon>Gunneridae</taxon>
        <taxon>Pentapetalae</taxon>
        <taxon>rosids</taxon>
        <taxon>malvids</taxon>
        <taxon>Brassicales</taxon>
        <taxon>Brassicaceae</taxon>
        <taxon>Camelineae</taxon>
        <taxon>Arabidopsis</taxon>
    </lineage>
</organism>
<dbReference type="InterPro" id="IPR038765">
    <property type="entry name" value="Papain-like_cys_pep_sf"/>
</dbReference>
<proteinExistence type="predicted"/>
<evidence type="ECO:0000313" key="2">
    <source>
        <dbReference type="EMBL" id="OAP07301.1"/>
    </source>
</evidence>
<dbReference type="EMBL" id="LUHQ01000002">
    <property type="protein sequence ID" value="OAP07301.1"/>
    <property type="molecule type" value="Genomic_DNA"/>
</dbReference>
<protein>
    <recommendedName>
        <fullName evidence="1">Cathepsin propeptide inhibitor domain-containing protein</fullName>
    </recommendedName>
</protein>
<dbReference type="Gene3D" id="3.90.70.10">
    <property type="entry name" value="Cysteine proteinases"/>
    <property type="match status" value="1"/>
</dbReference>
<dbReference type="SUPFAM" id="SSF54001">
    <property type="entry name" value="Cysteine proteinases"/>
    <property type="match status" value="1"/>
</dbReference>
<dbReference type="InterPro" id="IPR013201">
    <property type="entry name" value="Prot_inhib_I29"/>
</dbReference>
<evidence type="ECO:0000259" key="1">
    <source>
        <dbReference type="Pfam" id="PF08246"/>
    </source>
</evidence>
<comment type="caution">
    <text evidence="2">The sequence shown here is derived from an EMBL/GenBank/DDBJ whole genome shotgun (WGS) entry which is preliminary data.</text>
</comment>
<feature type="domain" description="Cathepsin propeptide inhibitor" evidence="1">
    <location>
        <begin position="12"/>
        <end position="50"/>
    </location>
</feature>
<dbReference type="Pfam" id="PF08246">
    <property type="entry name" value="Inhibitor_I29"/>
    <property type="match status" value="1"/>
</dbReference>
<sequence>MGHYLVPIHQTESSFDVFKKNAEYIVKTNKERKPYKLKLNKFANLTDVEFVNAHTCFDMSDHKKILDSKLFFYENMTQAPDSLDWREKGAVTNVKDQGPTCSKKS</sequence>
<gene>
    <name evidence="2" type="ordered locus">AXX17_At2g17730</name>
</gene>
<dbReference type="Proteomes" id="UP000078284">
    <property type="component" value="Chromosome 2"/>
</dbReference>
<accession>A0A178VPE3</accession>
<reference evidence="3" key="1">
    <citation type="journal article" date="2016" name="Proc. Natl. Acad. Sci. U.S.A.">
        <title>Chromosome-level assembly of Arabidopsis thaliana Ler reveals the extent of translocation and inversion polymorphisms.</title>
        <authorList>
            <person name="Zapata L."/>
            <person name="Ding J."/>
            <person name="Willing E.M."/>
            <person name="Hartwig B."/>
            <person name="Bezdan D."/>
            <person name="Jiao W.B."/>
            <person name="Patel V."/>
            <person name="Velikkakam James G."/>
            <person name="Koornneef M."/>
            <person name="Ossowski S."/>
            <person name="Schneeberger K."/>
        </authorList>
    </citation>
    <scope>NUCLEOTIDE SEQUENCE [LARGE SCALE GENOMIC DNA]</scope>
    <source>
        <strain evidence="3">cv. Landsberg erecta</strain>
    </source>
</reference>